<evidence type="ECO:0000313" key="3">
    <source>
        <dbReference type="Proteomes" id="UP001218188"/>
    </source>
</evidence>
<keyword evidence="1" id="KW-1133">Transmembrane helix</keyword>
<proteinExistence type="predicted"/>
<keyword evidence="1" id="KW-0812">Transmembrane</keyword>
<accession>A0AAD6T3Q8</accession>
<feature type="transmembrane region" description="Helical" evidence="1">
    <location>
        <begin position="132"/>
        <end position="155"/>
    </location>
</feature>
<keyword evidence="3" id="KW-1185">Reference proteome</keyword>
<reference evidence="2" key="1">
    <citation type="submission" date="2023-03" db="EMBL/GenBank/DDBJ databases">
        <title>Massive genome expansion in bonnet fungi (Mycena s.s.) driven by repeated elements and novel gene families across ecological guilds.</title>
        <authorList>
            <consortium name="Lawrence Berkeley National Laboratory"/>
            <person name="Harder C.B."/>
            <person name="Miyauchi S."/>
            <person name="Viragh M."/>
            <person name="Kuo A."/>
            <person name="Thoen E."/>
            <person name="Andreopoulos B."/>
            <person name="Lu D."/>
            <person name="Skrede I."/>
            <person name="Drula E."/>
            <person name="Henrissat B."/>
            <person name="Morin E."/>
            <person name="Kohler A."/>
            <person name="Barry K."/>
            <person name="LaButti K."/>
            <person name="Morin E."/>
            <person name="Salamov A."/>
            <person name="Lipzen A."/>
            <person name="Mereny Z."/>
            <person name="Hegedus B."/>
            <person name="Baldrian P."/>
            <person name="Stursova M."/>
            <person name="Weitz H."/>
            <person name="Taylor A."/>
            <person name="Grigoriev I.V."/>
            <person name="Nagy L.G."/>
            <person name="Martin F."/>
            <person name="Kauserud H."/>
        </authorList>
    </citation>
    <scope>NUCLEOTIDE SEQUENCE</scope>
    <source>
        <strain evidence="2">CBHHK200</strain>
    </source>
</reference>
<organism evidence="2 3">
    <name type="scientific">Mycena alexandri</name>
    <dbReference type="NCBI Taxonomy" id="1745969"/>
    <lineage>
        <taxon>Eukaryota</taxon>
        <taxon>Fungi</taxon>
        <taxon>Dikarya</taxon>
        <taxon>Basidiomycota</taxon>
        <taxon>Agaricomycotina</taxon>
        <taxon>Agaricomycetes</taxon>
        <taxon>Agaricomycetidae</taxon>
        <taxon>Agaricales</taxon>
        <taxon>Marasmiineae</taxon>
        <taxon>Mycenaceae</taxon>
        <taxon>Mycena</taxon>
    </lineage>
</organism>
<dbReference type="EMBL" id="JARJCM010000038">
    <property type="protein sequence ID" value="KAJ7037263.1"/>
    <property type="molecule type" value="Genomic_DNA"/>
</dbReference>
<comment type="caution">
    <text evidence="2">The sequence shown here is derived from an EMBL/GenBank/DDBJ whole genome shotgun (WGS) entry which is preliminary data.</text>
</comment>
<sequence length="312" mass="34166">MTDLGDKARVSNVLGTLVVDCIAPLLDPHYQTLPAPIICRLGWIPRASFAEFISGIQNGSWGLEGAVDHMGNPARTLSAAEGYSYFNCTSFCGTGPDAFSWSDFSQQFSAWLLPWLALVSQLPFGGRDNLDNVMVVILAVGSPMLAAYSLALTLINGRWLARHFAGISYPNAIDAFHVLNGLQQAPLSVSNEDSLLKSLVVLPENDKWWEYLKELLHWEHTWNIPAATSIGWVFISYLFTVIDAFDASTRPSTNYGGWWTLPLRWPPPSPPPSPPSSSPVAAVVVTADSVPSATAITDVQNMAWRRESTNFL</sequence>
<keyword evidence="1" id="KW-0472">Membrane</keyword>
<evidence type="ECO:0000313" key="2">
    <source>
        <dbReference type="EMBL" id="KAJ7037263.1"/>
    </source>
</evidence>
<dbReference type="Proteomes" id="UP001218188">
    <property type="component" value="Unassembled WGS sequence"/>
</dbReference>
<evidence type="ECO:0000256" key="1">
    <source>
        <dbReference type="SAM" id="Phobius"/>
    </source>
</evidence>
<dbReference type="AlphaFoldDB" id="A0AAD6T3Q8"/>
<name>A0AAD6T3Q8_9AGAR</name>
<protein>
    <submittedName>
        <fullName evidence="2">Uncharacterized protein</fullName>
    </submittedName>
</protein>
<gene>
    <name evidence="2" type="ORF">C8F04DRAFT_1331672</name>
</gene>